<organism evidence="1 2">
    <name type="scientific">Leptospira koniambonensis</name>
    <dbReference type="NCBI Taxonomy" id="2484950"/>
    <lineage>
        <taxon>Bacteria</taxon>
        <taxon>Pseudomonadati</taxon>
        <taxon>Spirochaetota</taxon>
        <taxon>Spirochaetia</taxon>
        <taxon>Leptospirales</taxon>
        <taxon>Leptospiraceae</taxon>
        <taxon>Leptospira</taxon>
    </lineage>
</organism>
<accession>A0A4R9J723</accession>
<dbReference type="EMBL" id="RQFY01000005">
    <property type="protein sequence ID" value="TGL32801.1"/>
    <property type="molecule type" value="Genomic_DNA"/>
</dbReference>
<keyword evidence="2" id="KW-1185">Reference proteome</keyword>
<proteinExistence type="predicted"/>
<protein>
    <submittedName>
        <fullName evidence="1">Uncharacterized protein</fullName>
    </submittedName>
</protein>
<dbReference type="RefSeq" id="WP_135615738.1">
    <property type="nucleotide sequence ID" value="NZ_RQFY01000005.1"/>
</dbReference>
<sequence>MRKLKNMKNLLEELFRRNKFKNINNLLHFKFQNKLNYSQLIEDYTEDQNLISLIYILLNSEVLKRIFDYYSLNFVYEGKSGDCNIDKAAEIKIIPFLKLKERLIESGQINKELLSLPIKKTASRIDRVLFTIERGYHTYGDFEICLSSTLSCISMYSEMNEIINLSKKNIENIRDRVGLVDVLLLNVKKYYDY</sequence>
<dbReference type="AlphaFoldDB" id="A0A4R9J723"/>
<gene>
    <name evidence="1" type="ORF">EHQ52_13485</name>
</gene>
<name>A0A4R9J723_9LEPT</name>
<evidence type="ECO:0000313" key="2">
    <source>
        <dbReference type="Proteomes" id="UP000297871"/>
    </source>
</evidence>
<dbReference type="Proteomes" id="UP000297871">
    <property type="component" value="Unassembled WGS sequence"/>
</dbReference>
<comment type="caution">
    <text evidence="1">The sequence shown here is derived from an EMBL/GenBank/DDBJ whole genome shotgun (WGS) entry which is preliminary data.</text>
</comment>
<reference evidence="1" key="1">
    <citation type="journal article" date="2019" name="PLoS Negl. Trop. Dis.">
        <title>Revisiting the worldwide diversity of Leptospira species in the environment.</title>
        <authorList>
            <person name="Vincent A.T."/>
            <person name="Schiettekatte O."/>
            <person name="Bourhy P."/>
            <person name="Veyrier F.J."/>
            <person name="Picardeau M."/>
        </authorList>
    </citation>
    <scope>NUCLEOTIDE SEQUENCE [LARGE SCALE GENOMIC DNA]</scope>
    <source>
        <strain evidence="1">201800265</strain>
    </source>
</reference>
<evidence type="ECO:0000313" key="1">
    <source>
        <dbReference type="EMBL" id="TGL32801.1"/>
    </source>
</evidence>